<dbReference type="EMBL" id="QFYP01000001">
    <property type="protein sequence ID" value="RAK60332.1"/>
    <property type="molecule type" value="Genomic_DNA"/>
</dbReference>
<evidence type="ECO:0000313" key="1">
    <source>
        <dbReference type="EMBL" id="RAK60332.1"/>
    </source>
</evidence>
<dbReference type="Proteomes" id="UP000249842">
    <property type="component" value="Unassembled WGS sequence"/>
</dbReference>
<keyword evidence="2" id="KW-1185">Reference proteome</keyword>
<dbReference type="AlphaFoldDB" id="A0A328AYW1"/>
<accession>A0A328AYW1</accession>
<proteinExistence type="predicted"/>
<reference evidence="2" key="1">
    <citation type="submission" date="2018-05" db="EMBL/GenBank/DDBJ databases">
        <authorList>
            <person name="Li X."/>
        </authorList>
    </citation>
    <scope>NUCLEOTIDE SEQUENCE [LARGE SCALE GENOMIC DNA]</scope>
    <source>
        <strain evidence="2">HKS-05</strain>
    </source>
</reference>
<dbReference type="RefSeq" id="WP_111457625.1">
    <property type="nucleotide sequence ID" value="NZ_QFYP01000001.1"/>
</dbReference>
<name>A0A328AYW1_9CAUL</name>
<evidence type="ECO:0000313" key="2">
    <source>
        <dbReference type="Proteomes" id="UP000249842"/>
    </source>
</evidence>
<gene>
    <name evidence="1" type="ORF">DJ021_11200</name>
</gene>
<protein>
    <submittedName>
        <fullName evidence="1">Uncharacterized protein</fullName>
    </submittedName>
</protein>
<sequence>MKSFSTSPLQLVYAPPRLQKDPRLGCTAMGLATPEGPSCGMLVTWAGDLVAILGETDADLRPEETWIVEFGLGPCEPPPGGLFFDSLDEAIHWVETSCRELGRIGLA</sequence>
<organism evidence="1 2">
    <name type="scientific">Phenylobacterium hankyongense</name>
    <dbReference type="NCBI Taxonomy" id="1813876"/>
    <lineage>
        <taxon>Bacteria</taxon>
        <taxon>Pseudomonadati</taxon>
        <taxon>Pseudomonadota</taxon>
        <taxon>Alphaproteobacteria</taxon>
        <taxon>Caulobacterales</taxon>
        <taxon>Caulobacteraceae</taxon>
        <taxon>Phenylobacterium</taxon>
    </lineage>
</organism>
<comment type="caution">
    <text evidence="1">The sequence shown here is derived from an EMBL/GenBank/DDBJ whole genome shotgun (WGS) entry which is preliminary data.</text>
</comment>